<gene>
    <name evidence="2" type="ORF">CUU_3630</name>
</gene>
<accession>D4V5M8</accession>
<evidence type="ECO:0000313" key="2">
    <source>
        <dbReference type="EMBL" id="EFG18821.1"/>
    </source>
</evidence>
<feature type="compositionally biased region" description="Basic and acidic residues" evidence="1">
    <location>
        <begin position="205"/>
        <end position="220"/>
    </location>
</feature>
<sequence length="258" mass="28309">MDGVATVALPRIVEVYHVELGLDLVAVQMGEQVVVGYLGEIGVLEIIQEERIALLDGLFYVLIDNCIGLARTGRAQDHRRTEGVDKVDPSVIRLAPEPEAGAEVDRILVLLQLGLLHEGFVLDVEHVFEQVGLQQAGHPQPRHEQADIPGGKGGDIQHGVRRKRQRKGEQPPVAEKEQQAGHAAKDDPAPRDFLFLHALCAEAAKGEEQHGEELRPKDTGEQPGGTLEAEQYPIDHADVDAPFPDRLVTEPINIDDYK</sequence>
<evidence type="ECO:0000313" key="3">
    <source>
        <dbReference type="Proteomes" id="UP000004563"/>
    </source>
</evidence>
<name>D4V5M8_PHOVU</name>
<dbReference type="Proteomes" id="UP000004563">
    <property type="component" value="Unassembled WGS sequence"/>
</dbReference>
<feature type="region of interest" description="Disordered" evidence="1">
    <location>
        <begin position="205"/>
        <end position="258"/>
    </location>
</feature>
<comment type="caution">
    <text evidence="2">The sequence shown here is derived from an EMBL/GenBank/DDBJ whole genome shotgun (WGS) entry which is preliminary data.</text>
</comment>
<feature type="compositionally biased region" description="Basic and acidic residues" evidence="1">
    <location>
        <begin position="174"/>
        <end position="188"/>
    </location>
</feature>
<feature type="region of interest" description="Disordered" evidence="1">
    <location>
        <begin position="134"/>
        <end position="188"/>
    </location>
</feature>
<proteinExistence type="predicted"/>
<dbReference type="EMBL" id="ADKO01000031">
    <property type="protein sequence ID" value="EFG18821.1"/>
    <property type="molecule type" value="Genomic_DNA"/>
</dbReference>
<reference evidence="2 3" key="1">
    <citation type="journal article" date="2011" name="J. Bacteriol.">
        <title>Draft genome sequence of Bacteroides vulgatus PC510, a strain isolated from human feces.</title>
        <authorList>
            <person name="Cuiv P.O."/>
            <person name="Klaassens E.S."/>
            <person name="Durkin A.S."/>
            <person name="Harkins D.M."/>
            <person name="Foster L."/>
            <person name="McCorrison J."/>
            <person name="Torralba M."/>
            <person name="Nelson K.E."/>
            <person name="Morrison M."/>
        </authorList>
    </citation>
    <scope>NUCLEOTIDE SEQUENCE [LARGE SCALE GENOMIC DNA]</scope>
    <source>
        <strain evidence="2 3">PC510</strain>
    </source>
</reference>
<protein>
    <submittedName>
        <fullName evidence="2">Uncharacterized protein</fullName>
    </submittedName>
</protein>
<organism evidence="2 3">
    <name type="scientific">Phocaeicola vulgatus PC510</name>
    <dbReference type="NCBI Taxonomy" id="702446"/>
    <lineage>
        <taxon>Bacteria</taxon>
        <taxon>Pseudomonadati</taxon>
        <taxon>Bacteroidota</taxon>
        <taxon>Bacteroidia</taxon>
        <taxon>Bacteroidales</taxon>
        <taxon>Bacteroidaceae</taxon>
        <taxon>Phocaeicola</taxon>
    </lineage>
</organism>
<evidence type="ECO:0000256" key="1">
    <source>
        <dbReference type="SAM" id="MobiDB-lite"/>
    </source>
</evidence>
<dbReference type="AlphaFoldDB" id="D4V5M8"/>